<feature type="domain" description="Guanylate cyclase" evidence="1">
    <location>
        <begin position="294"/>
        <end position="401"/>
    </location>
</feature>
<dbReference type="InterPro" id="IPR001054">
    <property type="entry name" value="A/G_cyclase"/>
</dbReference>
<evidence type="ECO:0000313" key="3">
    <source>
        <dbReference type="Proteomes" id="UP000193200"/>
    </source>
</evidence>
<dbReference type="EC" id="3.-.-.-" evidence="2"/>
<dbReference type="Gene3D" id="3.30.70.1230">
    <property type="entry name" value="Nucleotide cyclase"/>
    <property type="match status" value="1"/>
</dbReference>
<reference evidence="2 3" key="1">
    <citation type="submission" date="2017-03" db="EMBL/GenBank/DDBJ databases">
        <authorList>
            <person name="Afonso C.L."/>
            <person name="Miller P.J."/>
            <person name="Scott M.A."/>
            <person name="Spackman E."/>
            <person name="Goraichik I."/>
            <person name="Dimitrov K.M."/>
            <person name="Suarez D.L."/>
            <person name="Swayne D.E."/>
        </authorList>
    </citation>
    <scope>NUCLEOTIDE SEQUENCE [LARGE SCALE GENOMIC DNA]</scope>
    <source>
        <strain evidence="2 3">CECT 7691</strain>
    </source>
</reference>
<sequence length="456" mass="49497">MGVAMSDFPEIRYANSDGLSIAYQVWGEGSRNLVLVPGIFSHLEAFLEMSEYADWMRALSSFCRVITFDKRGNGMSDRIVGAPTVDERVMDIQAVMDAAGVSSAVLAGFSEGSALALVFAAREPVRITKLIICGGFPAGELVLGTLTEEDRVKIRRRLLENWGKPGGRHAIARFGPGPEDPAGQEIFAHVCRLAATPTTIAALYDLQMRFDVRKVLPFIRQPTLVLRRAEEPITRAMSKSIADAVPNGIYRELPGSAHVPFFGDQEDYIDAIRDFVLGEDAGETPVPGRRVLASVLFTDLVNSTGQQARLGDNVFRELISRHDALARRLVERHKGRFIHSTGDGLLATFDTPSNAIACAVALRDRLAGGELRMRAGVHTGEIELRGDDISGLSVNIASRIADLAGEGEIVTSDLTRQLMIGSRVIFEARGVVSLKGVPGEWPLYTALSTQAPPSRS</sequence>
<dbReference type="SMART" id="SM00044">
    <property type="entry name" value="CYCc"/>
    <property type="match status" value="1"/>
</dbReference>
<dbReference type="PROSITE" id="PS50125">
    <property type="entry name" value="GUANYLATE_CYCLASE_2"/>
    <property type="match status" value="1"/>
</dbReference>
<proteinExistence type="predicted"/>
<dbReference type="InterPro" id="IPR029058">
    <property type="entry name" value="AB_hydrolase_fold"/>
</dbReference>
<dbReference type="InParanoid" id="A0A1Y5SH48"/>
<dbReference type="Pfam" id="PF12697">
    <property type="entry name" value="Abhydrolase_6"/>
    <property type="match status" value="1"/>
</dbReference>
<dbReference type="Gene3D" id="3.40.50.1820">
    <property type="entry name" value="alpha/beta hydrolase"/>
    <property type="match status" value="1"/>
</dbReference>
<keyword evidence="2" id="KW-0378">Hydrolase</keyword>
<protein>
    <submittedName>
        <fullName evidence="2">AB hydrolase superfamily protein YvaM</fullName>
        <ecNumber evidence="2">3.-.-.-</ecNumber>
    </submittedName>
</protein>
<dbReference type="SUPFAM" id="SSF55073">
    <property type="entry name" value="Nucleotide cyclase"/>
    <property type="match status" value="1"/>
</dbReference>
<name>A0A1Y5SH48_9PROT</name>
<dbReference type="PANTHER" id="PTHR43081:SF1">
    <property type="entry name" value="ADENYLATE CYCLASE, TERMINAL-DIFFERENTIATION SPECIFIC"/>
    <property type="match status" value="1"/>
</dbReference>
<dbReference type="GO" id="GO:0035556">
    <property type="term" value="P:intracellular signal transduction"/>
    <property type="evidence" value="ECO:0007669"/>
    <property type="project" value="InterPro"/>
</dbReference>
<dbReference type="Proteomes" id="UP000193200">
    <property type="component" value="Unassembled WGS sequence"/>
</dbReference>
<gene>
    <name evidence="2" type="primary">yvaM_1</name>
    <name evidence="2" type="ORF">OCH7691_01623</name>
</gene>
<dbReference type="SUPFAM" id="SSF53474">
    <property type="entry name" value="alpha/beta-Hydrolases"/>
    <property type="match status" value="1"/>
</dbReference>
<keyword evidence="3" id="KW-1185">Reference proteome</keyword>
<dbReference type="GO" id="GO:0016787">
    <property type="term" value="F:hydrolase activity"/>
    <property type="evidence" value="ECO:0007669"/>
    <property type="project" value="UniProtKB-KW"/>
</dbReference>
<dbReference type="GO" id="GO:0004016">
    <property type="term" value="F:adenylate cyclase activity"/>
    <property type="evidence" value="ECO:0007669"/>
    <property type="project" value="UniProtKB-ARBA"/>
</dbReference>
<accession>A0A1Y5SH48</accession>
<dbReference type="InterPro" id="IPR000073">
    <property type="entry name" value="AB_hydrolase_1"/>
</dbReference>
<dbReference type="Pfam" id="PF00211">
    <property type="entry name" value="Guanylate_cyc"/>
    <property type="match status" value="1"/>
</dbReference>
<dbReference type="AlphaFoldDB" id="A0A1Y5SH48"/>
<dbReference type="InterPro" id="IPR029787">
    <property type="entry name" value="Nucleotide_cyclase"/>
</dbReference>
<dbReference type="GO" id="GO:0009190">
    <property type="term" value="P:cyclic nucleotide biosynthetic process"/>
    <property type="evidence" value="ECO:0007669"/>
    <property type="project" value="InterPro"/>
</dbReference>
<dbReference type="InterPro" id="IPR050697">
    <property type="entry name" value="Adenylyl/Guanylyl_Cyclase_3/4"/>
</dbReference>
<evidence type="ECO:0000259" key="1">
    <source>
        <dbReference type="PROSITE" id="PS50125"/>
    </source>
</evidence>
<dbReference type="CDD" id="cd07302">
    <property type="entry name" value="CHD"/>
    <property type="match status" value="1"/>
</dbReference>
<evidence type="ECO:0000313" key="2">
    <source>
        <dbReference type="EMBL" id="SLN38981.1"/>
    </source>
</evidence>
<organism evidence="2 3">
    <name type="scientific">Oceanibacterium hippocampi</name>
    <dbReference type="NCBI Taxonomy" id="745714"/>
    <lineage>
        <taxon>Bacteria</taxon>
        <taxon>Pseudomonadati</taxon>
        <taxon>Pseudomonadota</taxon>
        <taxon>Alphaproteobacteria</taxon>
        <taxon>Sneathiellales</taxon>
        <taxon>Sneathiellaceae</taxon>
        <taxon>Oceanibacterium</taxon>
    </lineage>
</organism>
<dbReference type="PANTHER" id="PTHR43081">
    <property type="entry name" value="ADENYLATE CYCLASE, TERMINAL-DIFFERENTIATION SPECIFIC-RELATED"/>
    <property type="match status" value="1"/>
</dbReference>
<dbReference type="EMBL" id="FWFR01000001">
    <property type="protein sequence ID" value="SLN38981.1"/>
    <property type="molecule type" value="Genomic_DNA"/>
</dbReference>